<dbReference type="AlphaFoldDB" id="A0A1H1LIW2"/>
<evidence type="ECO:0000313" key="3">
    <source>
        <dbReference type="Proteomes" id="UP000182126"/>
    </source>
</evidence>
<gene>
    <name evidence="2" type="ORF">SAMN04489809_0156</name>
</gene>
<proteinExistence type="predicted"/>
<name>A0A1H1LIW2_9MICO</name>
<evidence type="ECO:0000313" key="2">
    <source>
        <dbReference type="EMBL" id="SDR74357.1"/>
    </source>
</evidence>
<keyword evidence="1" id="KW-0472">Membrane</keyword>
<dbReference type="Proteomes" id="UP000182126">
    <property type="component" value="Chromosome I"/>
</dbReference>
<sequence>MRVDILSFLATYAIPLFAIGSALCGAFVGGLIGRSNDKQKRIAELKREVLLESLDNAYEFEDAMRDFTTNASLGGSDPEADAAGAAALERALELNKEMRRLRGRVAVVGSQAIVDSFGAFQTATDTFMDECARQINTDGIFRGEEAQKFHKEYAQALDKYVNRTRRELGIRRSVNAKNERRTDAVQVEALSQAQ</sequence>
<protein>
    <submittedName>
        <fullName evidence="2">Uncharacterized protein</fullName>
    </submittedName>
</protein>
<reference evidence="2 3" key="1">
    <citation type="submission" date="2016-10" db="EMBL/GenBank/DDBJ databases">
        <authorList>
            <person name="de Groot N.N."/>
        </authorList>
    </citation>
    <scope>NUCLEOTIDE SEQUENCE [LARGE SCALE GENOMIC DNA]</scope>
    <source>
        <strain evidence="2 3">DSM 15019</strain>
    </source>
</reference>
<keyword evidence="1" id="KW-0812">Transmembrane</keyword>
<organism evidence="2 3">
    <name type="scientific">Microbacterium paraoxydans</name>
    <dbReference type="NCBI Taxonomy" id="199592"/>
    <lineage>
        <taxon>Bacteria</taxon>
        <taxon>Bacillati</taxon>
        <taxon>Actinomycetota</taxon>
        <taxon>Actinomycetes</taxon>
        <taxon>Micrococcales</taxon>
        <taxon>Microbacteriaceae</taxon>
        <taxon>Microbacterium</taxon>
    </lineage>
</organism>
<feature type="transmembrane region" description="Helical" evidence="1">
    <location>
        <begin position="12"/>
        <end position="32"/>
    </location>
</feature>
<accession>A0A1H1LIW2</accession>
<evidence type="ECO:0000256" key="1">
    <source>
        <dbReference type="SAM" id="Phobius"/>
    </source>
</evidence>
<dbReference type="EMBL" id="LT629770">
    <property type="protein sequence ID" value="SDR74357.1"/>
    <property type="molecule type" value="Genomic_DNA"/>
</dbReference>
<keyword evidence="1" id="KW-1133">Transmembrane helix</keyword>